<gene>
    <name evidence="1" type="ORF">SAMN05660649_04777</name>
</gene>
<organism evidence="1 2">
    <name type="scientific">Desulfotruncus arcticus DSM 17038</name>
    <dbReference type="NCBI Taxonomy" id="1121424"/>
    <lineage>
        <taxon>Bacteria</taxon>
        <taxon>Bacillati</taxon>
        <taxon>Bacillota</taxon>
        <taxon>Clostridia</taxon>
        <taxon>Eubacteriales</taxon>
        <taxon>Desulfallaceae</taxon>
        <taxon>Desulfotruncus</taxon>
    </lineage>
</organism>
<sequence length="48" mass="5735">MNPHIVEDVIECEECGGLMYLHYDEEGRQVWCCHNIHCGYEVYEEDED</sequence>
<dbReference type="STRING" id="341036.SAMN05660649_04777"/>
<proteinExistence type="predicted"/>
<name>A0A1I2Z769_9FIRM</name>
<dbReference type="Proteomes" id="UP000199337">
    <property type="component" value="Unassembled WGS sequence"/>
</dbReference>
<accession>A0A1I2Z769</accession>
<evidence type="ECO:0000313" key="1">
    <source>
        <dbReference type="EMBL" id="SFH33409.1"/>
    </source>
</evidence>
<dbReference type="RefSeq" id="WP_165613691.1">
    <property type="nucleotide sequence ID" value="NZ_FOOX01000025.1"/>
</dbReference>
<evidence type="ECO:0000313" key="2">
    <source>
        <dbReference type="Proteomes" id="UP000199337"/>
    </source>
</evidence>
<dbReference type="AlphaFoldDB" id="A0A1I2Z769"/>
<dbReference type="EMBL" id="FOOX01000025">
    <property type="protein sequence ID" value="SFH33409.1"/>
    <property type="molecule type" value="Genomic_DNA"/>
</dbReference>
<protein>
    <submittedName>
        <fullName evidence="1">Uncharacterized protein</fullName>
    </submittedName>
</protein>
<keyword evidence="2" id="KW-1185">Reference proteome</keyword>
<reference evidence="2" key="1">
    <citation type="submission" date="2016-10" db="EMBL/GenBank/DDBJ databases">
        <authorList>
            <person name="Varghese N."/>
            <person name="Submissions S."/>
        </authorList>
    </citation>
    <scope>NUCLEOTIDE SEQUENCE [LARGE SCALE GENOMIC DNA]</scope>
    <source>
        <strain evidence="2">DSM 17038</strain>
    </source>
</reference>